<keyword evidence="3 5" id="KW-1133">Transmembrane helix</keyword>
<comment type="caution">
    <text evidence="7">The sequence shown here is derived from an EMBL/GenBank/DDBJ whole genome shotgun (WGS) entry which is preliminary data.</text>
</comment>
<keyword evidence="2 5" id="KW-0812">Transmembrane</keyword>
<accession>A0A3A0W4M4</accession>
<gene>
    <name evidence="7" type="ORF">BUZ14_01500</name>
</gene>
<feature type="transmembrane region" description="Helical" evidence="5">
    <location>
        <begin position="394"/>
        <end position="422"/>
    </location>
</feature>
<feature type="transmembrane region" description="Helical" evidence="5">
    <location>
        <begin position="46"/>
        <end position="62"/>
    </location>
</feature>
<dbReference type="OrthoDB" id="581879at2"/>
<evidence type="ECO:0000256" key="1">
    <source>
        <dbReference type="ARBA" id="ARBA00004141"/>
    </source>
</evidence>
<dbReference type="InterPro" id="IPR049453">
    <property type="entry name" value="Memb_transporter_dom"/>
</dbReference>
<feature type="transmembrane region" description="Helical" evidence="5">
    <location>
        <begin position="428"/>
        <end position="449"/>
    </location>
</feature>
<feature type="transmembrane region" description="Helical" evidence="5">
    <location>
        <begin position="340"/>
        <end position="357"/>
    </location>
</feature>
<dbReference type="Pfam" id="PF13515">
    <property type="entry name" value="FUSC_2"/>
    <property type="match status" value="1"/>
</dbReference>
<evidence type="ECO:0000259" key="6">
    <source>
        <dbReference type="Pfam" id="PF13515"/>
    </source>
</evidence>
<proteinExistence type="predicted"/>
<evidence type="ECO:0000313" key="7">
    <source>
        <dbReference type="EMBL" id="RIP37251.1"/>
    </source>
</evidence>
<organism evidence="7 8">
    <name type="scientific">Staphylococcus gallinarum</name>
    <dbReference type="NCBI Taxonomy" id="1293"/>
    <lineage>
        <taxon>Bacteria</taxon>
        <taxon>Bacillati</taxon>
        <taxon>Bacillota</taxon>
        <taxon>Bacilli</taxon>
        <taxon>Bacillales</taxon>
        <taxon>Staphylococcaceae</taxon>
        <taxon>Staphylococcus</taxon>
    </lineage>
</organism>
<comment type="subcellular location">
    <subcellularLocation>
        <location evidence="1">Membrane</location>
        <topology evidence="1">Multi-pass membrane protein</topology>
    </subcellularLocation>
</comment>
<evidence type="ECO:0000256" key="5">
    <source>
        <dbReference type="SAM" id="Phobius"/>
    </source>
</evidence>
<dbReference type="EMBL" id="QYJN01000001">
    <property type="protein sequence ID" value="RIP37251.1"/>
    <property type="molecule type" value="Genomic_DNA"/>
</dbReference>
<keyword evidence="4 5" id="KW-0472">Membrane</keyword>
<feature type="transmembrane region" description="Helical" evidence="5">
    <location>
        <begin position="118"/>
        <end position="136"/>
    </location>
</feature>
<feature type="transmembrane region" description="Helical" evidence="5">
    <location>
        <begin position="461"/>
        <end position="480"/>
    </location>
</feature>
<evidence type="ECO:0000313" key="8">
    <source>
        <dbReference type="Proteomes" id="UP000265541"/>
    </source>
</evidence>
<feature type="transmembrane region" description="Helical" evidence="5">
    <location>
        <begin position="142"/>
        <end position="166"/>
    </location>
</feature>
<dbReference type="AlphaFoldDB" id="A0A3A0W4M4"/>
<dbReference type="RefSeq" id="WP_119484065.1">
    <property type="nucleotide sequence ID" value="NZ_QYJN01000001.1"/>
</dbReference>
<reference evidence="7 8" key="1">
    <citation type="journal article" date="2016" name="Front. Microbiol.">
        <title>Comprehensive Phylogenetic Analysis of Bovine Non-aureus Staphylococci Species Based on Whole-Genome Sequencing.</title>
        <authorList>
            <person name="Naushad S."/>
            <person name="Barkema H.W."/>
            <person name="Luby C."/>
            <person name="Condas L.A."/>
            <person name="Nobrega D.B."/>
            <person name="Carson D.A."/>
            <person name="De Buck J."/>
        </authorList>
    </citation>
    <scope>NUCLEOTIDE SEQUENCE [LARGE SCALE GENOMIC DNA]</scope>
    <source>
        <strain evidence="7 8">SNUC 4781</strain>
    </source>
</reference>
<protein>
    <submittedName>
        <fullName evidence="7">FUSC family protein</fullName>
    </submittedName>
</protein>
<sequence length="643" mass="72290">MSTLIKYLKSLIKVNTMKIDIAKGFRQCILMLIPLFIGYFTHHFSTGLLIATGTLAHIYVFGGPAQAKLRVVLFSTIGLSIAMMLGSLTVNQPLIFGVLLLIITVIPYYIFSSLNIPGPSSIFFIVAFSLPINLPVAPEDAFYRGVCMFVGGIIATLMVIITIIISRETAEMKAIKNDFNMIKQLVHNFDDPDAFQKVSQFAVTAFRNSDNQLIISSKAKSKGSARFQRILLLHNTAQGIFSELLELNEKNARPLPKNIKEMSDYVIKLVFSKGIVRQQWTEKVEFDAQYKNLVDNIFKVDEIINADKARVEDEVDYRMPIYGHRLINNLTLDSFTFRSTIRYTIIMAISIFVSLMFDFDKAYWIPLSTHTILIGSTTLQSFERAGARGIGTILGVLVLSLILLSAPPIPVAIILLAVAAGFTEMLVGANYSIAVIFITIQVLLLNGLASQHLSIQIAFPRIIDVIVGIVIAVVCLLFIGKKTASSMLPNTLADVTRNEAVVFHDLFSSNKYTSVKHEKNELLKLSVKINNMLQVYNSANGELFSNKNAIQYYYPSIYALEELNFIFRRALNNEQRYHISDEIMARYLLIFENIAKHFERGTNIQVQEIPDLPQYTYIKNALEHIQSNCINARKNISLLHQSN</sequence>
<evidence type="ECO:0000256" key="2">
    <source>
        <dbReference type="ARBA" id="ARBA00022692"/>
    </source>
</evidence>
<dbReference type="Proteomes" id="UP000265541">
    <property type="component" value="Unassembled WGS sequence"/>
</dbReference>
<evidence type="ECO:0000256" key="3">
    <source>
        <dbReference type="ARBA" id="ARBA00022989"/>
    </source>
</evidence>
<dbReference type="GO" id="GO:0016020">
    <property type="term" value="C:membrane"/>
    <property type="evidence" value="ECO:0007669"/>
    <property type="project" value="UniProtKB-SubCell"/>
</dbReference>
<name>A0A3A0W4M4_STAGA</name>
<evidence type="ECO:0000256" key="4">
    <source>
        <dbReference type="ARBA" id="ARBA00023136"/>
    </source>
</evidence>
<feature type="domain" description="Integral membrane bound transporter" evidence="6">
    <location>
        <begin position="350"/>
        <end position="475"/>
    </location>
</feature>